<dbReference type="InterPro" id="IPR038063">
    <property type="entry name" value="Transpep_catalytic_dom"/>
</dbReference>
<evidence type="ECO:0000256" key="4">
    <source>
        <dbReference type="ARBA" id="ARBA00022984"/>
    </source>
</evidence>
<comment type="pathway">
    <text evidence="1 6">Cell wall biogenesis; peptidoglycan biosynthesis.</text>
</comment>
<dbReference type="AlphaFoldDB" id="A0A4P6JYR5"/>
<keyword evidence="5 6" id="KW-0961">Cell wall biogenesis/degradation</keyword>
<dbReference type="InterPro" id="IPR050979">
    <property type="entry name" value="LD-transpeptidase"/>
</dbReference>
<dbReference type="PROSITE" id="PS52029">
    <property type="entry name" value="LD_TPASE"/>
    <property type="match status" value="1"/>
</dbReference>
<reference evidence="9 10" key="1">
    <citation type="submission" date="2019-01" db="EMBL/GenBank/DDBJ databases">
        <title>Ktedonosporobacter rubrisoli SCAWS-G2.</title>
        <authorList>
            <person name="Huang Y."/>
            <person name="Yan B."/>
        </authorList>
    </citation>
    <scope>NUCLEOTIDE SEQUENCE [LARGE SCALE GENOMIC DNA]</scope>
    <source>
        <strain evidence="9 10">SCAWS-G2</strain>
    </source>
</reference>
<keyword evidence="10" id="KW-1185">Reference proteome</keyword>
<dbReference type="GO" id="GO:0071555">
    <property type="term" value="P:cell wall organization"/>
    <property type="evidence" value="ECO:0007669"/>
    <property type="project" value="UniProtKB-UniRule"/>
</dbReference>
<feature type="domain" description="L,D-TPase catalytic" evidence="8">
    <location>
        <begin position="423"/>
        <end position="561"/>
    </location>
</feature>
<organism evidence="9 10">
    <name type="scientific">Ktedonosporobacter rubrisoli</name>
    <dbReference type="NCBI Taxonomy" id="2509675"/>
    <lineage>
        <taxon>Bacteria</taxon>
        <taxon>Bacillati</taxon>
        <taxon>Chloroflexota</taxon>
        <taxon>Ktedonobacteria</taxon>
        <taxon>Ktedonobacterales</taxon>
        <taxon>Ktedonosporobacteraceae</taxon>
        <taxon>Ktedonosporobacter</taxon>
    </lineage>
</organism>
<keyword evidence="4 6" id="KW-0573">Peptidoglycan synthesis</keyword>
<feature type="active site" description="Proton donor/acceptor" evidence="6">
    <location>
        <position position="504"/>
    </location>
</feature>
<evidence type="ECO:0000313" key="9">
    <source>
        <dbReference type="EMBL" id="QBD80642.1"/>
    </source>
</evidence>
<sequence length="561" mass="63025">MHSPHSGSARRLVARAACTTLLFGLMLLTSACGGDAHTQQQAHQQQAQLDQQLAQARKIGVPAPLLEPILQKEQQIESTHAPLPFDDRAVNGYYQDLASQYTQLQGQVQAAITGSTASAQLQARQKLQKLSLLLAQQDTQKYVQVFQFYRAQLKAAHYPKEYVALSSNMETTIKTIGLQHTLSARLQTLQHTLEQLQNTELDLSLLQVQYQNDQQLFKQALTLQDFQRLNGLIEAQYQQAAVGSLLAFPAVSQLRLKELTEQIAQLKSQGLDASSYEQRLRADQALIAAHPSFSHFLTFVSQIDEDIMSARIDVLSQQARTLLKQFHQEVESWGNAHLYHDSYDGQAYPLDAGYMQPGIGSDLDTMFSDATTLPRLQAVIAAENDALFNLHLLEADYADPTPYDQVHKTDLQMIDHYNLQKRKIVLVSLAEQAMRVYQDRQLVRAFHVTTGRVELPAVPGVWPVLNRLAPTVFRSSEPPGSPYWYPDTPINYAIMYHQGGYFIHDSWWRDDYGPGTQFPHADASGNQAFAGNGSHGCVNMQEDEAAWVYNNSDWNTLIVIY</sequence>
<dbReference type="GO" id="GO:0071972">
    <property type="term" value="F:peptidoglycan L,D-transpeptidase activity"/>
    <property type="evidence" value="ECO:0007669"/>
    <property type="project" value="TreeGrafter"/>
</dbReference>
<gene>
    <name evidence="9" type="ORF">EPA93_33585</name>
</gene>
<dbReference type="Proteomes" id="UP000290365">
    <property type="component" value="Chromosome"/>
</dbReference>
<name>A0A4P6JYR5_KTERU</name>
<feature type="active site" description="Nucleophile" evidence="6">
    <location>
        <position position="537"/>
    </location>
</feature>
<dbReference type="Pfam" id="PF03734">
    <property type="entry name" value="YkuD"/>
    <property type="match status" value="1"/>
</dbReference>
<dbReference type="KEGG" id="kbs:EPA93_33585"/>
<dbReference type="GO" id="GO:0018104">
    <property type="term" value="P:peptidoglycan-protein cross-linking"/>
    <property type="evidence" value="ECO:0007669"/>
    <property type="project" value="TreeGrafter"/>
</dbReference>
<evidence type="ECO:0000313" key="10">
    <source>
        <dbReference type="Proteomes" id="UP000290365"/>
    </source>
</evidence>
<evidence type="ECO:0000256" key="6">
    <source>
        <dbReference type="PROSITE-ProRule" id="PRU01373"/>
    </source>
</evidence>
<dbReference type="GO" id="GO:0005576">
    <property type="term" value="C:extracellular region"/>
    <property type="evidence" value="ECO:0007669"/>
    <property type="project" value="TreeGrafter"/>
</dbReference>
<dbReference type="SUPFAM" id="SSF141523">
    <property type="entry name" value="L,D-transpeptidase catalytic domain-like"/>
    <property type="match status" value="1"/>
</dbReference>
<dbReference type="RefSeq" id="WP_129891706.1">
    <property type="nucleotide sequence ID" value="NZ_CP035758.1"/>
</dbReference>
<keyword evidence="7" id="KW-0732">Signal</keyword>
<dbReference type="CDD" id="cd16913">
    <property type="entry name" value="YkuD_like"/>
    <property type="match status" value="1"/>
</dbReference>
<evidence type="ECO:0000256" key="2">
    <source>
        <dbReference type="ARBA" id="ARBA00022679"/>
    </source>
</evidence>
<dbReference type="GO" id="GO:0008360">
    <property type="term" value="P:regulation of cell shape"/>
    <property type="evidence" value="ECO:0007669"/>
    <property type="project" value="UniProtKB-UniRule"/>
</dbReference>
<protein>
    <submittedName>
        <fullName evidence="9">L,D-transpeptidase</fullName>
    </submittedName>
</protein>
<evidence type="ECO:0000256" key="7">
    <source>
        <dbReference type="SAM" id="SignalP"/>
    </source>
</evidence>
<proteinExistence type="predicted"/>
<evidence type="ECO:0000256" key="1">
    <source>
        <dbReference type="ARBA" id="ARBA00004752"/>
    </source>
</evidence>
<dbReference type="Gene3D" id="2.40.440.10">
    <property type="entry name" value="L,D-transpeptidase catalytic domain-like"/>
    <property type="match status" value="1"/>
</dbReference>
<evidence type="ECO:0000256" key="3">
    <source>
        <dbReference type="ARBA" id="ARBA00022960"/>
    </source>
</evidence>
<dbReference type="EMBL" id="CP035758">
    <property type="protein sequence ID" value="QBD80642.1"/>
    <property type="molecule type" value="Genomic_DNA"/>
</dbReference>
<accession>A0A4P6JYR5</accession>
<evidence type="ECO:0000259" key="8">
    <source>
        <dbReference type="PROSITE" id="PS52029"/>
    </source>
</evidence>
<dbReference type="OrthoDB" id="139735at2"/>
<keyword evidence="2" id="KW-0808">Transferase</keyword>
<dbReference type="UniPathway" id="UPA00219"/>
<dbReference type="PANTHER" id="PTHR30582">
    <property type="entry name" value="L,D-TRANSPEPTIDASE"/>
    <property type="match status" value="1"/>
</dbReference>
<evidence type="ECO:0000256" key="5">
    <source>
        <dbReference type="ARBA" id="ARBA00023316"/>
    </source>
</evidence>
<dbReference type="GO" id="GO:0016740">
    <property type="term" value="F:transferase activity"/>
    <property type="evidence" value="ECO:0007669"/>
    <property type="project" value="UniProtKB-KW"/>
</dbReference>
<dbReference type="InterPro" id="IPR005490">
    <property type="entry name" value="LD_TPept_cat_dom"/>
</dbReference>
<keyword evidence="3 6" id="KW-0133">Cell shape</keyword>
<feature type="signal peptide" evidence="7">
    <location>
        <begin position="1"/>
        <end position="31"/>
    </location>
</feature>
<feature type="chain" id="PRO_5020537752" evidence="7">
    <location>
        <begin position="32"/>
        <end position="561"/>
    </location>
</feature>
<dbReference type="PANTHER" id="PTHR30582:SF2">
    <property type="entry name" value="L,D-TRANSPEPTIDASE YCIB-RELATED"/>
    <property type="match status" value="1"/>
</dbReference>